<dbReference type="SUPFAM" id="SSF54534">
    <property type="entry name" value="FKBP-like"/>
    <property type="match status" value="1"/>
</dbReference>
<keyword evidence="5 6" id="KW-0413">Isomerase</keyword>
<evidence type="ECO:0000256" key="8">
    <source>
        <dbReference type="SAM" id="MobiDB-lite"/>
    </source>
</evidence>
<dbReference type="PANTHER" id="PTHR43811">
    <property type="entry name" value="FKBP-TYPE PEPTIDYL-PROLYL CIS-TRANS ISOMERASE FKPA"/>
    <property type="match status" value="1"/>
</dbReference>
<keyword evidence="3" id="KW-0732">Signal</keyword>
<dbReference type="FunFam" id="3.10.50.40:FF:000045">
    <property type="entry name" value="Peptidyl-prolyl cis-trans isomerase"/>
    <property type="match status" value="1"/>
</dbReference>
<keyword evidence="4 6" id="KW-0697">Rotamase</keyword>
<comment type="similarity">
    <text evidence="2 7">Belongs to the FKBP-type PPIase family.</text>
</comment>
<dbReference type="Gene3D" id="3.10.50.40">
    <property type="match status" value="1"/>
</dbReference>
<keyword evidence="11" id="KW-1185">Reference proteome</keyword>
<feature type="domain" description="PPIase FKBP-type" evidence="9">
    <location>
        <begin position="131"/>
        <end position="217"/>
    </location>
</feature>
<dbReference type="Pfam" id="PF01346">
    <property type="entry name" value="FKBP_N"/>
    <property type="match status" value="1"/>
</dbReference>
<sequence>MLHSTSSVTLDTNQQQVSYIIGRDLARNFAQQGLELDIDTLAAALKEGLAGEPSRLSQEQMQAAMQQLQEQLGGGMEDEDDDTQSNSMNNNKAEGEAFLAENAKKPGITTLPSGLQYEVITEGSGKKPTLRSSVTTHYHGTLPNGKVFDSSYQRGQPATFPVNGVIAGWTEALQLMPEGSKWRLYIPSDLAYGKRGAGRDIGPDSALVFDVELLKVNN</sequence>
<organism evidence="10 11">
    <name type="scientific">Hymenobacter setariae</name>
    <dbReference type="NCBI Taxonomy" id="2594794"/>
    <lineage>
        <taxon>Bacteria</taxon>
        <taxon>Pseudomonadati</taxon>
        <taxon>Bacteroidota</taxon>
        <taxon>Cytophagia</taxon>
        <taxon>Cytophagales</taxon>
        <taxon>Hymenobacteraceae</taxon>
        <taxon>Hymenobacter</taxon>
    </lineage>
</organism>
<dbReference type="AlphaFoldDB" id="A0A558C1R5"/>
<dbReference type="Gene3D" id="1.10.287.460">
    <property type="entry name" value="Peptidyl-prolyl cis-trans isomerase, FKBP-type, N-terminal domain"/>
    <property type="match status" value="1"/>
</dbReference>
<evidence type="ECO:0000256" key="7">
    <source>
        <dbReference type="RuleBase" id="RU003915"/>
    </source>
</evidence>
<dbReference type="Pfam" id="PF00254">
    <property type="entry name" value="FKBP_C"/>
    <property type="match status" value="1"/>
</dbReference>
<evidence type="ECO:0000259" key="9">
    <source>
        <dbReference type="PROSITE" id="PS50059"/>
    </source>
</evidence>
<name>A0A558C1R5_9BACT</name>
<proteinExistence type="inferred from homology"/>
<protein>
    <recommendedName>
        <fullName evidence="7">Peptidyl-prolyl cis-trans isomerase</fullName>
        <ecNumber evidence="7">5.2.1.8</ecNumber>
    </recommendedName>
</protein>
<dbReference type="RefSeq" id="WP_144842991.1">
    <property type="nucleotide sequence ID" value="NZ_VMRJ01000001.1"/>
</dbReference>
<evidence type="ECO:0000313" key="11">
    <source>
        <dbReference type="Proteomes" id="UP000317624"/>
    </source>
</evidence>
<comment type="catalytic activity">
    <reaction evidence="1 6 7">
        <text>[protein]-peptidylproline (omega=180) = [protein]-peptidylproline (omega=0)</text>
        <dbReference type="Rhea" id="RHEA:16237"/>
        <dbReference type="Rhea" id="RHEA-COMP:10747"/>
        <dbReference type="Rhea" id="RHEA-COMP:10748"/>
        <dbReference type="ChEBI" id="CHEBI:83833"/>
        <dbReference type="ChEBI" id="CHEBI:83834"/>
        <dbReference type="EC" id="5.2.1.8"/>
    </reaction>
</comment>
<comment type="caution">
    <text evidence="10">The sequence shown here is derived from an EMBL/GenBank/DDBJ whole genome shotgun (WGS) entry which is preliminary data.</text>
</comment>
<feature type="region of interest" description="Disordered" evidence="8">
    <location>
        <begin position="63"/>
        <end position="90"/>
    </location>
</feature>
<dbReference type="InterPro" id="IPR001179">
    <property type="entry name" value="PPIase_FKBP_dom"/>
</dbReference>
<dbReference type="InterPro" id="IPR036944">
    <property type="entry name" value="PPIase_FKBP_N_sf"/>
</dbReference>
<evidence type="ECO:0000313" key="10">
    <source>
        <dbReference type="EMBL" id="TVT42654.1"/>
    </source>
</evidence>
<evidence type="ECO:0000256" key="2">
    <source>
        <dbReference type="ARBA" id="ARBA00006577"/>
    </source>
</evidence>
<dbReference type="PANTHER" id="PTHR43811:SF23">
    <property type="entry name" value="FKBP-TYPE 22 KDA PEPTIDYL-PROLYL CIS-TRANS ISOMERASE"/>
    <property type="match status" value="1"/>
</dbReference>
<gene>
    <name evidence="10" type="ORF">FNT36_00755</name>
</gene>
<evidence type="ECO:0000256" key="6">
    <source>
        <dbReference type="PROSITE-ProRule" id="PRU00277"/>
    </source>
</evidence>
<dbReference type="InterPro" id="IPR046357">
    <property type="entry name" value="PPIase_dom_sf"/>
</dbReference>
<accession>A0A558C1R5</accession>
<dbReference type="OrthoDB" id="25996at2"/>
<dbReference type="InterPro" id="IPR000774">
    <property type="entry name" value="PPIase_FKBP_N"/>
</dbReference>
<evidence type="ECO:0000256" key="4">
    <source>
        <dbReference type="ARBA" id="ARBA00023110"/>
    </source>
</evidence>
<evidence type="ECO:0000256" key="3">
    <source>
        <dbReference type="ARBA" id="ARBA00022729"/>
    </source>
</evidence>
<evidence type="ECO:0000256" key="1">
    <source>
        <dbReference type="ARBA" id="ARBA00000971"/>
    </source>
</evidence>
<dbReference type="EMBL" id="VMRJ01000001">
    <property type="protein sequence ID" value="TVT42654.1"/>
    <property type="molecule type" value="Genomic_DNA"/>
</dbReference>
<reference evidence="10 11" key="1">
    <citation type="submission" date="2019-07" db="EMBL/GenBank/DDBJ databases">
        <title>Hymenobacter sp. straun FUR1 Genome sequencing and assembly.</title>
        <authorList>
            <person name="Chhetri G."/>
        </authorList>
    </citation>
    <scope>NUCLEOTIDE SEQUENCE [LARGE SCALE GENOMIC DNA]</scope>
    <source>
        <strain evidence="10 11">Fur1</strain>
    </source>
</reference>
<dbReference type="GO" id="GO:0003755">
    <property type="term" value="F:peptidyl-prolyl cis-trans isomerase activity"/>
    <property type="evidence" value="ECO:0007669"/>
    <property type="project" value="UniProtKB-UniRule"/>
</dbReference>
<dbReference type="Proteomes" id="UP000317624">
    <property type="component" value="Unassembled WGS sequence"/>
</dbReference>
<dbReference type="GO" id="GO:0006457">
    <property type="term" value="P:protein folding"/>
    <property type="evidence" value="ECO:0007669"/>
    <property type="project" value="InterPro"/>
</dbReference>
<evidence type="ECO:0000256" key="5">
    <source>
        <dbReference type="ARBA" id="ARBA00023235"/>
    </source>
</evidence>
<dbReference type="EC" id="5.2.1.8" evidence="7"/>
<dbReference type="PROSITE" id="PS50059">
    <property type="entry name" value="FKBP_PPIASE"/>
    <property type="match status" value="1"/>
</dbReference>